<gene>
    <name evidence="2" type="ORF">PIB30_027761</name>
</gene>
<feature type="region of interest" description="Disordered" evidence="1">
    <location>
        <begin position="74"/>
        <end position="110"/>
    </location>
</feature>
<comment type="caution">
    <text evidence="2">The sequence shown here is derived from an EMBL/GenBank/DDBJ whole genome shotgun (WGS) entry which is preliminary data.</text>
</comment>
<evidence type="ECO:0000256" key="1">
    <source>
        <dbReference type="SAM" id="MobiDB-lite"/>
    </source>
</evidence>
<reference evidence="2 3" key="1">
    <citation type="journal article" date="2023" name="Plants (Basel)">
        <title>Bridging the Gap: Combining Genomics and Transcriptomics Approaches to Understand Stylosanthes scabra, an Orphan Legume from the Brazilian Caatinga.</title>
        <authorList>
            <person name="Ferreira-Neto J.R.C."/>
            <person name="da Silva M.D."/>
            <person name="Binneck E."/>
            <person name="de Melo N.F."/>
            <person name="da Silva R.H."/>
            <person name="de Melo A.L.T.M."/>
            <person name="Pandolfi V."/>
            <person name="Bustamante F.O."/>
            <person name="Brasileiro-Vidal A.C."/>
            <person name="Benko-Iseppon A.M."/>
        </authorList>
    </citation>
    <scope>NUCLEOTIDE SEQUENCE [LARGE SCALE GENOMIC DNA]</scope>
    <source>
        <tissue evidence="2">Leaves</tissue>
    </source>
</reference>
<organism evidence="2 3">
    <name type="scientific">Stylosanthes scabra</name>
    <dbReference type="NCBI Taxonomy" id="79078"/>
    <lineage>
        <taxon>Eukaryota</taxon>
        <taxon>Viridiplantae</taxon>
        <taxon>Streptophyta</taxon>
        <taxon>Embryophyta</taxon>
        <taxon>Tracheophyta</taxon>
        <taxon>Spermatophyta</taxon>
        <taxon>Magnoliopsida</taxon>
        <taxon>eudicotyledons</taxon>
        <taxon>Gunneridae</taxon>
        <taxon>Pentapetalae</taxon>
        <taxon>rosids</taxon>
        <taxon>fabids</taxon>
        <taxon>Fabales</taxon>
        <taxon>Fabaceae</taxon>
        <taxon>Papilionoideae</taxon>
        <taxon>50 kb inversion clade</taxon>
        <taxon>dalbergioids sensu lato</taxon>
        <taxon>Dalbergieae</taxon>
        <taxon>Pterocarpus clade</taxon>
        <taxon>Stylosanthes</taxon>
    </lineage>
</organism>
<feature type="compositionally biased region" description="Low complexity" evidence="1">
    <location>
        <begin position="20"/>
        <end position="29"/>
    </location>
</feature>
<dbReference type="SUPFAM" id="SSF57756">
    <property type="entry name" value="Retrovirus zinc finger-like domains"/>
    <property type="match status" value="1"/>
</dbReference>
<dbReference type="InterPro" id="IPR036875">
    <property type="entry name" value="Znf_CCHC_sf"/>
</dbReference>
<evidence type="ECO:0000313" key="2">
    <source>
        <dbReference type="EMBL" id="MED6206537.1"/>
    </source>
</evidence>
<protein>
    <recommendedName>
        <fullName evidence="4">CCHC-type domain-containing protein</fullName>
    </recommendedName>
</protein>
<dbReference type="EMBL" id="JASCZI010241763">
    <property type="protein sequence ID" value="MED6206537.1"/>
    <property type="molecule type" value="Genomic_DNA"/>
</dbReference>
<evidence type="ECO:0000313" key="3">
    <source>
        <dbReference type="Proteomes" id="UP001341840"/>
    </source>
</evidence>
<accession>A0ABU6Y7Y1</accession>
<name>A0ABU6Y7Y1_9FABA</name>
<keyword evidence="3" id="KW-1185">Reference proteome</keyword>
<feature type="region of interest" description="Disordered" evidence="1">
    <location>
        <begin position="19"/>
        <end position="48"/>
    </location>
</feature>
<proteinExistence type="predicted"/>
<sequence length="110" mass="12344">MAEEELIDRLKKLDTSMVQNFNNRGNSGRNSREGRGGRGGRNWNNNNNRPQCQICGKLGHVAVYCYFRFDPQAQNVQPNSRNPTAQQALPPPPTFHNPKALIANPNILSD</sequence>
<evidence type="ECO:0008006" key="4">
    <source>
        <dbReference type="Google" id="ProtNLM"/>
    </source>
</evidence>
<dbReference type="Proteomes" id="UP001341840">
    <property type="component" value="Unassembled WGS sequence"/>
</dbReference>